<organism evidence="1 2">
    <name type="scientific">Cuscuta epithymum</name>
    <dbReference type="NCBI Taxonomy" id="186058"/>
    <lineage>
        <taxon>Eukaryota</taxon>
        <taxon>Viridiplantae</taxon>
        <taxon>Streptophyta</taxon>
        <taxon>Embryophyta</taxon>
        <taxon>Tracheophyta</taxon>
        <taxon>Spermatophyta</taxon>
        <taxon>Magnoliopsida</taxon>
        <taxon>eudicotyledons</taxon>
        <taxon>Gunneridae</taxon>
        <taxon>Pentapetalae</taxon>
        <taxon>asterids</taxon>
        <taxon>lamiids</taxon>
        <taxon>Solanales</taxon>
        <taxon>Convolvulaceae</taxon>
        <taxon>Cuscuteae</taxon>
        <taxon>Cuscuta</taxon>
        <taxon>Cuscuta subgen. Cuscuta</taxon>
    </lineage>
</organism>
<dbReference type="AlphaFoldDB" id="A0AAV0D3Z5"/>
<reference evidence="1" key="1">
    <citation type="submission" date="2022-07" db="EMBL/GenBank/DDBJ databases">
        <authorList>
            <person name="Macas J."/>
            <person name="Novak P."/>
            <person name="Neumann P."/>
        </authorList>
    </citation>
    <scope>NUCLEOTIDE SEQUENCE</scope>
</reference>
<proteinExistence type="predicted"/>
<protein>
    <recommendedName>
        <fullName evidence="3">RNase H type-1 domain-containing protein</fullName>
    </recommendedName>
</protein>
<sequence>MVWATKAATNMGLVDFQVETDSALSLLRFADNGEGDRSVNDLKNHVVRKGISFGHTVTEGNWAAHALANLNLGQITMFTRMEELPGPVQKYYYTDYFGFPYFRL</sequence>
<evidence type="ECO:0008006" key="3">
    <source>
        <dbReference type="Google" id="ProtNLM"/>
    </source>
</evidence>
<dbReference type="Proteomes" id="UP001152523">
    <property type="component" value="Unassembled WGS sequence"/>
</dbReference>
<dbReference type="EMBL" id="CAMAPF010000073">
    <property type="protein sequence ID" value="CAH9092393.1"/>
    <property type="molecule type" value="Genomic_DNA"/>
</dbReference>
<accession>A0AAV0D3Z5</accession>
<comment type="caution">
    <text evidence="1">The sequence shown here is derived from an EMBL/GenBank/DDBJ whole genome shotgun (WGS) entry which is preliminary data.</text>
</comment>
<name>A0AAV0D3Z5_9ASTE</name>
<keyword evidence="2" id="KW-1185">Reference proteome</keyword>
<gene>
    <name evidence="1" type="ORF">CEPIT_LOCUS12082</name>
</gene>
<evidence type="ECO:0000313" key="2">
    <source>
        <dbReference type="Proteomes" id="UP001152523"/>
    </source>
</evidence>
<evidence type="ECO:0000313" key="1">
    <source>
        <dbReference type="EMBL" id="CAH9092393.1"/>
    </source>
</evidence>